<dbReference type="Proteomes" id="UP000248423">
    <property type="component" value="Unassembled WGS sequence"/>
</dbReference>
<dbReference type="AlphaFoldDB" id="A0A319E9A5"/>
<gene>
    <name evidence="2" type="ORF">BO78DRAFT_319995</name>
</gene>
<name>A0A319E9A5_ASPSB</name>
<reference evidence="2 3" key="1">
    <citation type="submission" date="2018-02" db="EMBL/GenBank/DDBJ databases">
        <title>The genomes of Aspergillus section Nigri reveals drivers in fungal speciation.</title>
        <authorList>
            <consortium name="DOE Joint Genome Institute"/>
            <person name="Vesth T.C."/>
            <person name="Nybo J."/>
            <person name="Theobald S."/>
            <person name="Brandl J."/>
            <person name="Frisvad J.C."/>
            <person name="Nielsen K.F."/>
            <person name="Lyhne E.K."/>
            <person name="Kogle M.E."/>
            <person name="Kuo A."/>
            <person name="Riley R."/>
            <person name="Clum A."/>
            <person name="Nolan M."/>
            <person name="Lipzen A."/>
            <person name="Salamov A."/>
            <person name="Henrissat B."/>
            <person name="Wiebenga A."/>
            <person name="De vries R.P."/>
            <person name="Grigoriev I.V."/>
            <person name="Mortensen U.H."/>
            <person name="Andersen M.R."/>
            <person name="Baker S.E."/>
        </authorList>
    </citation>
    <scope>NUCLEOTIDE SEQUENCE [LARGE SCALE GENOMIC DNA]</scope>
    <source>
        <strain evidence="2 3">CBS 121057</strain>
    </source>
</reference>
<dbReference type="InterPro" id="IPR011008">
    <property type="entry name" value="Dimeric_a/b-barrel"/>
</dbReference>
<evidence type="ECO:0000313" key="2">
    <source>
        <dbReference type="EMBL" id="PYI04695.1"/>
    </source>
</evidence>
<dbReference type="Pfam" id="PF03992">
    <property type="entry name" value="ABM"/>
    <property type="match status" value="1"/>
</dbReference>
<feature type="domain" description="ABM" evidence="1">
    <location>
        <begin position="22"/>
        <end position="74"/>
    </location>
</feature>
<protein>
    <recommendedName>
        <fullName evidence="1">ABM domain-containing protein</fullName>
    </recommendedName>
</protein>
<accession>A0A319E9A5</accession>
<keyword evidence="3" id="KW-1185">Reference proteome</keyword>
<organism evidence="2 3">
    <name type="scientific">Aspergillus sclerotiicarbonarius (strain CBS 121057 / IBT 28362)</name>
    <dbReference type="NCBI Taxonomy" id="1448318"/>
    <lineage>
        <taxon>Eukaryota</taxon>
        <taxon>Fungi</taxon>
        <taxon>Dikarya</taxon>
        <taxon>Ascomycota</taxon>
        <taxon>Pezizomycotina</taxon>
        <taxon>Eurotiomycetes</taxon>
        <taxon>Eurotiomycetidae</taxon>
        <taxon>Eurotiales</taxon>
        <taxon>Aspergillaceae</taxon>
        <taxon>Aspergillus</taxon>
        <taxon>Aspergillus subgen. Circumdati</taxon>
    </lineage>
</organism>
<dbReference type="VEuPathDB" id="FungiDB:BO78DRAFT_319995"/>
<evidence type="ECO:0000259" key="1">
    <source>
        <dbReference type="Pfam" id="PF03992"/>
    </source>
</evidence>
<dbReference type="Gene3D" id="3.30.70.100">
    <property type="match status" value="1"/>
</dbReference>
<dbReference type="EMBL" id="KZ826366">
    <property type="protein sequence ID" value="PYI04695.1"/>
    <property type="molecule type" value="Genomic_DNA"/>
</dbReference>
<proteinExistence type="predicted"/>
<dbReference type="InterPro" id="IPR007138">
    <property type="entry name" value="ABM_dom"/>
</dbReference>
<dbReference type="OrthoDB" id="4126315at2759"/>
<evidence type="ECO:0000313" key="3">
    <source>
        <dbReference type="Proteomes" id="UP000248423"/>
    </source>
</evidence>
<sequence>MSFYPVSRSKFHEYHGCLCESVHATVYINPDDLPKFWDAFRPVYDKVIAEPECTLFEVYQSQEEPGTLTWVENWHVFAFQGATSTTYYHDYLAVTTPMYIKLQKFKIFNQVTPYSIVKSTNRGHYR</sequence>
<dbReference type="SUPFAM" id="SSF54909">
    <property type="entry name" value="Dimeric alpha+beta barrel"/>
    <property type="match status" value="1"/>
</dbReference>